<feature type="signal peptide" evidence="1">
    <location>
        <begin position="1"/>
        <end position="18"/>
    </location>
</feature>
<sequence>MSMTHAFLISNLVPLAVSSRIAGFGTSRKVFESRMNLSSARVTADPESTSMSHLTPPTEPSTSIIGISISGDRMTTTGKVRSVVLVRWLVTEGSSAFPADVAQSTACPATHVAFPLWPASPPGKRSPHRRKGVAPAASLPSSLLPPPCASSLRRLLLPWACRLAARLPGGRLLWPMRRSPERGGLPHHALFLGRNFNCLRETLRLTSCVMMGRPGMSHVCIMATLPNFYKPEHQRSTVGGCCGRVRDLDLGGVVRKFTTLRKKAALTCGESCLELLQQDFLGRTAHLRERLREEAAQVTSKHPHVLTPLLLPPEKLRPGVHPEGFNRAGFKHGIVIVRFMDIHGPHRAPHLRISMVPGLLVFPGCAEVHFHVVEPRLDLRCHENVKQSEIQLAKWRRSLNAPKQPRQ</sequence>
<proteinExistence type="predicted"/>
<accession>A0A0V1K388</accession>
<comment type="caution">
    <text evidence="2">The sequence shown here is derived from an EMBL/GenBank/DDBJ whole genome shotgun (WGS) entry which is preliminary data.</text>
</comment>
<organism evidence="2 3">
    <name type="scientific">Trichinella pseudospiralis</name>
    <name type="common">Parasitic roundworm</name>
    <dbReference type="NCBI Taxonomy" id="6337"/>
    <lineage>
        <taxon>Eukaryota</taxon>
        <taxon>Metazoa</taxon>
        <taxon>Ecdysozoa</taxon>
        <taxon>Nematoda</taxon>
        <taxon>Enoplea</taxon>
        <taxon>Dorylaimia</taxon>
        <taxon>Trichinellida</taxon>
        <taxon>Trichinellidae</taxon>
        <taxon>Trichinella</taxon>
    </lineage>
</organism>
<dbReference type="Proteomes" id="UP000054826">
    <property type="component" value="Unassembled WGS sequence"/>
</dbReference>
<evidence type="ECO:0000256" key="1">
    <source>
        <dbReference type="SAM" id="SignalP"/>
    </source>
</evidence>
<evidence type="ECO:0000313" key="3">
    <source>
        <dbReference type="Proteomes" id="UP000054826"/>
    </source>
</evidence>
<name>A0A0V1K388_TRIPS</name>
<dbReference type="AlphaFoldDB" id="A0A0V1K388"/>
<gene>
    <name evidence="2" type="ORF">T4C_1242</name>
</gene>
<feature type="chain" id="PRO_5006880785" evidence="1">
    <location>
        <begin position="19"/>
        <end position="407"/>
    </location>
</feature>
<keyword evidence="1" id="KW-0732">Signal</keyword>
<dbReference type="EMBL" id="JYDV01000019">
    <property type="protein sequence ID" value="KRZ41696.1"/>
    <property type="molecule type" value="Genomic_DNA"/>
</dbReference>
<evidence type="ECO:0000313" key="2">
    <source>
        <dbReference type="EMBL" id="KRZ41696.1"/>
    </source>
</evidence>
<reference evidence="2 3" key="1">
    <citation type="submission" date="2015-01" db="EMBL/GenBank/DDBJ databases">
        <title>Evolution of Trichinella species and genotypes.</title>
        <authorList>
            <person name="Korhonen P.K."/>
            <person name="Edoardo P."/>
            <person name="Giuseppe L.R."/>
            <person name="Gasser R.B."/>
        </authorList>
    </citation>
    <scope>NUCLEOTIDE SEQUENCE [LARGE SCALE GENOMIC DNA]</scope>
    <source>
        <strain evidence="2">ISS176</strain>
    </source>
</reference>
<protein>
    <submittedName>
        <fullName evidence="2">Uncharacterized protein</fullName>
    </submittedName>
</protein>